<dbReference type="InterPro" id="IPR033764">
    <property type="entry name" value="Sdr_B"/>
</dbReference>
<dbReference type="Proteomes" id="UP000568380">
    <property type="component" value="Unassembled WGS sequence"/>
</dbReference>
<evidence type="ECO:0000256" key="4">
    <source>
        <dbReference type="SAM" id="SignalP"/>
    </source>
</evidence>
<dbReference type="InterPro" id="IPR013783">
    <property type="entry name" value="Ig-like_fold"/>
</dbReference>
<evidence type="ECO:0000256" key="2">
    <source>
        <dbReference type="ARBA" id="ARBA00022525"/>
    </source>
</evidence>
<evidence type="ECO:0000313" key="7">
    <source>
        <dbReference type="Proteomes" id="UP000568380"/>
    </source>
</evidence>
<comment type="subcellular location">
    <subcellularLocation>
        <location evidence="1">Secreted</location>
    </subcellularLocation>
</comment>
<feature type="signal peptide" evidence="4">
    <location>
        <begin position="1"/>
        <end position="19"/>
    </location>
</feature>
<proteinExistence type="predicted"/>
<keyword evidence="2" id="KW-0964">Secreted</keyword>
<accession>A0A7W7ZZY4</accession>
<protein>
    <recommendedName>
        <fullName evidence="5">SD-repeat containing protein B domain-containing protein</fullName>
    </recommendedName>
</protein>
<feature type="domain" description="SD-repeat containing protein B" evidence="5">
    <location>
        <begin position="74"/>
        <end position="145"/>
    </location>
</feature>
<keyword evidence="3 4" id="KW-0732">Signal</keyword>
<evidence type="ECO:0000313" key="6">
    <source>
        <dbReference type="EMBL" id="MBB5076355.1"/>
    </source>
</evidence>
<reference evidence="6 7" key="1">
    <citation type="submission" date="2020-08" db="EMBL/GenBank/DDBJ databases">
        <title>Genomic Encyclopedia of Type Strains, Phase IV (KMG-IV): sequencing the most valuable type-strain genomes for metagenomic binning, comparative biology and taxonomic classification.</title>
        <authorList>
            <person name="Goeker M."/>
        </authorList>
    </citation>
    <scope>NUCLEOTIDE SEQUENCE [LARGE SCALE GENOMIC DNA]</scope>
    <source>
        <strain evidence="6 7">DSM 45385</strain>
    </source>
</reference>
<dbReference type="EMBL" id="JACHIN010000002">
    <property type="protein sequence ID" value="MBB5076355.1"/>
    <property type="molecule type" value="Genomic_DNA"/>
</dbReference>
<organism evidence="6 7">
    <name type="scientific">Nonomuraea endophytica</name>
    <dbReference type="NCBI Taxonomy" id="714136"/>
    <lineage>
        <taxon>Bacteria</taxon>
        <taxon>Bacillati</taxon>
        <taxon>Actinomycetota</taxon>
        <taxon>Actinomycetes</taxon>
        <taxon>Streptosporangiales</taxon>
        <taxon>Streptosporangiaceae</taxon>
        <taxon>Nonomuraea</taxon>
    </lineage>
</organism>
<keyword evidence="7" id="KW-1185">Reference proteome</keyword>
<sequence>MCALIALAAILCFPGAASASDNWTYGAAAFTSQHGGEPVKLDDGDVLMAGAYDAGNHAASTAELYTTGVTLDGTVYDDANGNGVRDTGESGHAGVIVTLYSGLGFGQVNEQLTATTDADGGYSFPDVAPAEENWLHMRPPSGTVGTTLGIVGLPHLGSGYVQDFGISPAPALATVFADDFTDADGTTLVAHDNGWTAEQSMPVIQGNALTFPGGADPVGLPALLLTDQCLSFDVRFPTAGIVALHVRQQHATPFGGTGYGSDLNTIAEHPNYNFISLYKDGGYFNNGTNPPKAVFGTDPHRVKLCAIGGQLRSYVDDTLTNAATDAAYAQGYLSLGISAGNVIDNVKIEGLQAQTRQLTALGSPRIWIGLKNSDDVGVKFDLLAEVYRDSTLVASGQLNSFGGGSSGFNNAHLATVTLAPFTPVSFPPGSQLKLRVSVRNACTGSRHNSGVARLWYNDAAANSGLSATIDAQATYYLRDTALLALTVGPGPKKTTDIQSGAKCSAFKPFGTWTVTP</sequence>
<dbReference type="GO" id="GO:0005576">
    <property type="term" value="C:extracellular region"/>
    <property type="evidence" value="ECO:0007669"/>
    <property type="project" value="UniProtKB-SubCell"/>
</dbReference>
<name>A0A7W7ZZY4_9ACTN</name>
<evidence type="ECO:0000256" key="1">
    <source>
        <dbReference type="ARBA" id="ARBA00004613"/>
    </source>
</evidence>
<evidence type="ECO:0000259" key="5">
    <source>
        <dbReference type="Pfam" id="PF17210"/>
    </source>
</evidence>
<dbReference type="RefSeq" id="WP_184959794.1">
    <property type="nucleotide sequence ID" value="NZ_JACHIN010000002.1"/>
</dbReference>
<dbReference type="Gene3D" id="2.60.40.10">
    <property type="entry name" value="Immunoglobulins"/>
    <property type="match status" value="1"/>
</dbReference>
<dbReference type="Pfam" id="PF17210">
    <property type="entry name" value="SdrD_B"/>
    <property type="match status" value="1"/>
</dbReference>
<dbReference type="GO" id="GO:0005975">
    <property type="term" value="P:carbohydrate metabolic process"/>
    <property type="evidence" value="ECO:0007669"/>
    <property type="project" value="UniProtKB-ARBA"/>
</dbReference>
<dbReference type="AlphaFoldDB" id="A0A7W7ZZY4"/>
<feature type="chain" id="PRO_5030517891" description="SD-repeat containing protein B domain-containing protein" evidence="4">
    <location>
        <begin position="20"/>
        <end position="516"/>
    </location>
</feature>
<gene>
    <name evidence="6" type="ORF">HNR40_001819</name>
</gene>
<dbReference type="SUPFAM" id="SSF117074">
    <property type="entry name" value="Hypothetical protein PA1324"/>
    <property type="match status" value="1"/>
</dbReference>
<dbReference type="Gene3D" id="2.60.120.560">
    <property type="entry name" value="Exo-inulinase, domain 1"/>
    <property type="match status" value="1"/>
</dbReference>
<comment type="caution">
    <text evidence="6">The sequence shown here is derived from an EMBL/GenBank/DDBJ whole genome shotgun (WGS) entry which is preliminary data.</text>
</comment>
<evidence type="ECO:0000256" key="3">
    <source>
        <dbReference type="ARBA" id="ARBA00022729"/>
    </source>
</evidence>